<evidence type="ECO:0000313" key="4">
    <source>
        <dbReference type="EMBL" id="TFB24993.1"/>
    </source>
</evidence>
<dbReference type="InterPro" id="IPR005654">
    <property type="entry name" value="ATPase_AFG1-like"/>
</dbReference>
<keyword evidence="5" id="KW-1185">Reference proteome</keyword>
<organism evidence="4 5">
    <name type="scientific">Filobacillus milosensis</name>
    <dbReference type="NCBI Taxonomy" id="94137"/>
    <lineage>
        <taxon>Bacteria</taxon>
        <taxon>Bacillati</taxon>
        <taxon>Bacillota</taxon>
        <taxon>Bacilli</taxon>
        <taxon>Bacillales</taxon>
        <taxon>Bacillaceae</taxon>
        <taxon>Filobacillus</taxon>
    </lineage>
</organism>
<reference evidence="4 5" key="1">
    <citation type="submission" date="2019-03" db="EMBL/GenBank/DDBJ databases">
        <authorList>
            <person name="He R.-H."/>
        </authorList>
    </citation>
    <scope>NUCLEOTIDE SEQUENCE [LARGE SCALE GENOMIC DNA]</scope>
    <source>
        <strain evidence="5">SH 714</strain>
    </source>
</reference>
<dbReference type="NCBIfam" id="NF006505">
    <property type="entry name" value="PRK08939.1"/>
    <property type="match status" value="1"/>
</dbReference>
<dbReference type="Pfam" id="PF07319">
    <property type="entry name" value="DnaI_N"/>
    <property type="match status" value="1"/>
</dbReference>
<dbReference type="GO" id="GO:0006260">
    <property type="term" value="P:DNA replication"/>
    <property type="evidence" value="ECO:0007669"/>
    <property type="project" value="TreeGrafter"/>
</dbReference>
<evidence type="ECO:0000313" key="5">
    <source>
        <dbReference type="Proteomes" id="UP000297975"/>
    </source>
</evidence>
<dbReference type="EMBL" id="SOPW01000001">
    <property type="protein sequence ID" value="TFB24993.1"/>
    <property type="molecule type" value="Genomic_DNA"/>
</dbReference>
<protein>
    <submittedName>
        <fullName evidence="4">Primosomal protein DnaI</fullName>
    </submittedName>
</protein>
<dbReference type="Proteomes" id="UP000297975">
    <property type="component" value="Unassembled WGS sequence"/>
</dbReference>
<dbReference type="Gene3D" id="3.40.50.300">
    <property type="entry name" value="P-loop containing nucleotide triphosphate hydrolases"/>
    <property type="match status" value="1"/>
</dbReference>
<evidence type="ECO:0000259" key="3">
    <source>
        <dbReference type="SMART" id="SM00382"/>
    </source>
</evidence>
<proteinExistence type="predicted"/>
<dbReference type="SUPFAM" id="SSF52540">
    <property type="entry name" value="P-loop containing nucleoside triphosphate hydrolases"/>
    <property type="match status" value="1"/>
</dbReference>
<dbReference type="Pfam" id="PF03969">
    <property type="entry name" value="AFG1_ATPase"/>
    <property type="match status" value="1"/>
</dbReference>
<gene>
    <name evidence="4" type="primary">dnaI</name>
    <name evidence="4" type="ORF">E3U55_00970</name>
</gene>
<name>A0A4Y8IV82_9BACI</name>
<dbReference type="InterPro" id="IPR009928">
    <property type="entry name" value="DnaI_N"/>
</dbReference>
<dbReference type="CDD" id="cd00009">
    <property type="entry name" value="AAA"/>
    <property type="match status" value="1"/>
</dbReference>
<dbReference type="AlphaFoldDB" id="A0A4Y8IV82"/>
<dbReference type="OrthoDB" id="61127at2"/>
<sequence length="310" mass="35847">MESIQSALSKWMKGKESFQQSMNQMRQEVLSSPEIQAFLKEHPEITSEQINKQLIKLYEYDVQSKACEKCPSLEGCKNVVSGYAPDIRLENGRIKLIYHECPRKERHLEEVEKKKFVQSLHMPKEIHEASFDKIYLDEEARLDVFAQVKKFFDESDKEVPSKGLYLYGKFGVGKTYLLAALANALAERKIDTYFIYMPELVREMKASINDSTINEKIDRFKNASVLILDDIGAEFSSAWFRDEVLGAILQFRMMERLPVFFTSNYSPDELESILSKSGKGDHEQLKAARIMERITQLSKPVEVLGDNYRN</sequence>
<accession>A0A4Y8IV82</accession>
<dbReference type="InterPro" id="IPR003593">
    <property type="entry name" value="AAA+_ATPase"/>
</dbReference>
<dbReference type="SMART" id="SM00382">
    <property type="entry name" value="AAA"/>
    <property type="match status" value="1"/>
</dbReference>
<dbReference type="PANTHER" id="PTHR30050">
    <property type="entry name" value="CHROMOSOMAL REPLICATION INITIATOR PROTEIN DNAA"/>
    <property type="match status" value="1"/>
</dbReference>
<keyword evidence="1" id="KW-0547">Nucleotide-binding</keyword>
<dbReference type="RefSeq" id="WP_134338453.1">
    <property type="nucleotide sequence ID" value="NZ_SOPW01000001.1"/>
</dbReference>
<comment type="caution">
    <text evidence="4">The sequence shown here is derived from an EMBL/GenBank/DDBJ whole genome shotgun (WGS) entry which is preliminary data.</text>
</comment>
<dbReference type="GO" id="GO:0005524">
    <property type="term" value="F:ATP binding"/>
    <property type="evidence" value="ECO:0007669"/>
    <property type="project" value="InterPro"/>
</dbReference>
<dbReference type="InterPro" id="IPR027417">
    <property type="entry name" value="P-loop_NTPase"/>
</dbReference>
<dbReference type="PANTHER" id="PTHR30050:SF8">
    <property type="entry name" value="PRIMOSOMAL PROTEIN DNAI"/>
    <property type="match status" value="1"/>
</dbReference>
<evidence type="ECO:0000256" key="1">
    <source>
        <dbReference type="ARBA" id="ARBA00022741"/>
    </source>
</evidence>
<evidence type="ECO:0000256" key="2">
    <source>
        <dbReference type="ARBA" id="ARBA00022840"/>
    </source>
</evidence>
<keyword evidence="2" id="KW-0067">ATP-binding</keyword>
<feature type="domain" description="AAA+ ATPase" evidence="3">
    <location>
        <begin position="160"/>
        <end position="289"/>
    </location>
</feature>